<dbReference type="Proteomes" id="UP001461341">
    <property type="component" value="Chromosome"/>
</dbReference>
<dbReference type="InterPro" id="IPR018193">
    <property type="entry name" value="Glyc_kinase_flavodox-like_fold"/>
</dbReference>
<dbReference type="InterPro" id="IPR004381">
    <property type="entry name" value="Glycerate_kinase"/>
</dbReference>
<dbReference type="Gene3D" id="3.40.50.10350">
    <property type="entry name" value="Glycerate kinase, domain 1"/>
    <property type="match status" value="1"/>
</dbReference>
<dbReference type="SUPFAM" id="SSF110738">
    <property type="entry name" value="Glycerate kinase I"/>
    <property type="match status" value="1"/>
</dbReference>
<reference evidence="5 6" key="1">
    <citation type="submission" date="2023-03" db="EMBL/GenBank/DDBJ databases">
        <title>Novel Species.</title>
        <authorList>
            <person name="Ma S."/>
        </authorList>
    </citation>
    <scope>NUCLEOTIDE SEQUENCE [LARGE SCALE GENOMIC DNA]</scope>
    <source>
        <strain evidence="5 6">B11</strain>
    </source>
</reference>
<dbReference type="RefSeq" id="WP_369019448.1">
    <property type="nucleotide sequence ID" value="NZ_CP121689.1"/>
</dbReference>
<dbReference type="PANTHER" id="PTHR21599:SF0">
    <property type="entry name" value="GLYCERATE KINASE"/>
    <property type="match status" value="1"/>
</dbReference>
<protein>
    <submittedName>
        <fullName evidence="5">Glycerate kinase</fullName>
        <ecNumber evidence="5">2.7.1.31</ecNumber>
    </submittedName>
</protein>
<dbReference type="NCBIfam" id="TIGR00045">
    <property type="entry name" value="glycerate kinase"/>
    <property type="match status" value="1"/>
</dbReference>
<keyword evidence="6" id="KW-1185">Reference proteome</keyword>
<evidence type="ECO:0000256" key="2">
    <source>
        <dbReference type="ARBA" id="ARBA00022679"/>
    </source>
</evidence>
<gene>
    <name evidence="5" type="ORF">QBE54_11310</name>
</gene>
<dbReference type="GO" id="GO:0008887">
    <property type="term" value="F:glycerate kinase activity"/>
    <property type="evidence" value="ECO:0007669"/>
    <property type="project" value="UniProtKB-EC"/>
</dbReference>
<evidence type="ECO:0000256" key="4">
    <source>
        <dbReference type="PIRNR" id="PIRNR006078"/>
    </source>
</evidence>
<dbReference type="EMBL" id="CP121689">
    <property type="protein sequence ID" value="WZL77292.1"/>
    <property type="molecule type" value="Genomic_DNA"/>
</dbReference>
<sequence length="381" mass="40339">MICPDSFKGSLQSFEASQAIGSGLEKASTSFTIIEKPLADGGEGTVESIVRATGGQIIEKEVSGPLGEKVKAKMGLLPDGTCVIELAQAAGLPQVPPQKRNPRFTTTYGVGELLKEAILRKCPRIVLGIGGSATCDGGTGALQALGMRFKDAEGRELQGIGDNLPKIHSIDQSAFLKAEGIEILIACDVENPLYGPQGASYVYAPQKGASPEDVQYLDQGLKHWARLIHQETGISVDNLKGAGAAGGIGAALHAFLGARIVKGIELIAQLVGLEEAIKDADLVISGEGKFDQQTLFGKVIHGVMKYCQKFGKPLIVLAGKIEWEQLSQELPEGILAAFSIASGPISEQEAMQKASFLLEKVAFNLGRILCLGRENNEKNTF</sequence>
<evidence type="ECO:0000313" key="6">
    <source>
        <dbReference type="Proteomes" id="UP001461341"/>
    </source>
</evidence>
<evidence type="ECO:0000256" key="3">
    <source>
        <dbReference type="ARBA" id="ARBA00022777"/>
    </source>
</evidence>
<dbReference type="Gene3D" id="3.90.1510.10">
    <property type="entry name" value="Glycerate kinase, domain 2"/>
    <property type="match status" value="1"/>
</dbReference>
<evidence type="ECO:0000313" key="5">
    <source>
        <dbReference type="EMBL" id="WZL77292.1"/>
    </source>
</evidence>
<keyword evidence="3 4" id="KW-0418">Kinase</keyword>
<dbReference type="EC" id="2.7.1.31" evidence="5"/>
<dbReference type="PANTHER" id="PTHR21599">
    <property type="entry name" value="GLYCERATE KINASE"/>
    <property type="match status" value="1"/>
</dbReference>
<organism evidence="5 6">
    <name type="scientific">Thermatribacter velox</name>
    <dbReference type="NCBI Taxonomy" id="3039681"/>
    <lineage>
        <taxon>Bacteria</taxon>
        <taxon>Pseudomonadati</taxon>
        <taxon>Atribacterota</taxon>
        <taxon>Atribacteria</taxon>
        <taxon>Atribacterales</taxon>
        <taxon>Thermatribacteraceae</taxon>
        <taxon>Thermatribacter</taxon>
    </lineage>
</organism>
<evidence type="ECO:0000256" key="1">
    <source>
        <dbReference type="ARBA" id="ARBA00006284"/>
    </source>
</evidence>
<dbReference type="Pfam" id="PF02595">
    <property type="entry name" value="Gly_kinase"/>
    <property type="match status" value="1"/>
</dbReference>
<dbReference type="PIRSF" id="PIRSF006078">
    <property type="entry name" value="GlxK"/>
    <property type="match status" value="1"/>
</dbReference>
<dbReference type="InterPro" id="IPR036129">
    <property type="entry name" value="Glycerate_kinase_sf"/>
</dbReference>
<dbReference type="InterPro" id="IPR018197">
    <property type="entry name" value="Glycerate_kinase_RE-like"/>
</dbReference>
<accession>A0ABZ2YEB7</accession>
<name>A0ABZ2YEB7_9BACT</name>
<keyword evidence="2 4" id="KW-0808">Transferase</keyword>
<proteinExistence type="inferred from homology"/>
<comment type="similarity">
    <text evidence="1 4">Belongs to the glycerate kinase type-1 family.</text>
</comment>